<evidence type="ECO:0000313" key="1">
    <source>
        <dbReference type="EMBL" id="KAK7321193.1"/>
    </source>
</evidence>
<name>A0AAN9KRZ3_CANGL</name>
<proteinExistence type="predicted"/>
<dbReference type="EMBL" id="JAYMYQ010000007">
    <property type="protein sequence ID" value="KAK7321193.1"/>
    <property type="molecule type" value="Genomic_DNA"/>
</dbReference>
<dbReference type="Proteomes" id="UP001367508">
    <property type="component" value="Unassembled WGS sequence"/>
</dbReference>
<comment type="caution">
    <text evidence="1">The sequence shown here is derived from an EMBL/GenBank/DDBJ whole genome shotgun (WGS) entry which is preliminary data.</text>
</comment>
<protein>
    <submittedName>
        <fullName evidence="1">Uncharacterized protein</fullName>
    </submittedName>
</protein>
<organism evidence="1 2">
    <name type="scientific">Canavalia gladiata</name>
    <name type="common">Sword bean</name>
    <name type="synonym">Dolichos gladiatus</name>
    <dbReference type="NCBI Taxonomy" id="3824"/>
    <lineage>
        <taxon>Eukaryota</taxon>
        <taxon>Viridiplantae</taxon>
        <taxon>Streptophyta</taxon>
        <taxon>Embryophyta</taxon>
        <taxon>Tracheophyta</taxon>
        <taxon>Spermatophyta</taxon>
        <taxon>Magnoliopsida</taxon>
        <taxon>eudicotyledons</taxon>
        <taxon>Gunneridae</taxon>
        <taxon>Pentapetalae</taxon>
        <taxon>rosids</taxon>
        <taxon>fabids</taxon>
        <taxon>Fabales</taxon>
        <taxon>Fabaceae</taxon>
        <taxon>Papilionoideae</taxon>
        <taxon>50 kb inversion clade</taxon>
        <taxon>NPAAA clade</taxon>
        <taxon>indigoferoid/millettioid clade</taxon>
        <taxon>Phaseoleae</taxon>
        <taxon>Canavalia</taxon>
    </lineage>
</organism>
<evidence type="ECO:0000313" key="2">
    <source>
        <dbReference type="Proteomes" id="UP001367508"/>
    </source>
</evidence>
<dbReference type="AlphaFoldDB" id="A0AAN9KRZ3"/>
<sequence>MTVCIVSKSGEASNWHFAIAADEWLWVWVSEEARELTILILYSHCRCILCETHFNSSIPAQLYPLNHNGLSFILLYQGPGSCGCPGPLQVIVINPWSQLILEGTFSSFECLVVFKADFYLRLGESWGSTYLES</sequence>
<reference evidence="1 2" key="1">
    <citation type="submission" date="2024-01" db="EMBL/GenBank/DDBJ databases">
        <title>The genomes of 5 underutilized Papilionoideae crops provide insights into root nodulation and disease resistanc.</title>
        <authorList>
            <person name="Jiang F."/>
        </authorList>
    </citation>
    <scope>NUCLEOTIDE SEQUENCE [LARGE SCALE GENOMIC DNA]</scope>
    <source>
        <strain evidence="1">LVBAO_FW01</strain>
        <tissue evidence="1">Leaves</tissue>
    </source>
</reference>
<gene>
    <name evidence="1" type="ORF">VNO77_31574</name>
</gene>
<accession>A0AAN9KRZ3</accession>
<keyword evidence="2" id="KW-1185">Reference proteome</keyword>